<accession>A0ABR1MW71</accession>
<reference evidence="1 2" key="1">
    <citation type="submission" date="2024-04" db="EMBL/GenBank/DDBJ databases">
        <title>Phyllosticta paracitricarpa is synonymous to the EU quarantine fungus P. citricarpa based on phylogenomic analyses.</title>
        <authorList>
            <consortium name="Lawrence Berkeley National Laboratory"/>
            <person name="Van ingen-buijs V.A."/>
            <person name="Van westerhoven A.C."/>
            <person name="Haridas S."/>
            <person name="Skiadas P."/>
            <person name="Martin F."/>
            <person name="Groenewald J.Z."/>
            <person name="Crous P.W."/>
            <person name="Seidl M.F."/>
        </authorList>
    </citation>
    <scope>NUCLEOTIDE SEQUENCE [LARGE SCALE GENOMIC DNA]</scope>
    <source>
        <strain evidence="1 2">CBS 141358</strain>
    </source>
</reference>
<proteinExistence type="predicted"/>
<gene>
    <name evidence="1" type="ORF">JOL62DRAFT_373501</name>
</gene>
<keyword evidence="2" id="KW-1185">Reference proteome</keyword>
<organism evidence="1 2">
    <name type="scientific">Phyllosticta paracitricarpa</name>
    <dbReference type="NCBI Taxonomy" id="2016321"/>
    <lineage>
        <taxon>Eukaryota</taxon>
        <taxon>Fungi</taxon>
        <taxon>Dikarya</taxon>
        <taxon>Ascomycota</taxon>
        <taxon>Pezizomycotina</taxon>
        <taxon>Dothideomycetes</taxon>
        <taxon>Dothideomycetes incertae sedis</taxon>
        <taxon>Botryosphaeriales</taxon>
        <taxon>Phyllostictaceae</taxon>
        <taxon>Phyllosticta</taxon>
    </lineage>
</organism>
<comment type="caution">
    <text evidence="1">The sequence shown here is derived from an EMBL/GenBank/DDBJ whole genome shotgun (WGS) entry which is preliminary data.</text>
</comment>
<protein>
    <submittedName>
        <fullName evidence="1">Uncharacterized protein</fullName>
    </submittedName>
</protein>
<sequence length="246" mass="27362">MLGRDKETHVLEEDNQSTTMDSLPSLLSRRFFSLSMSLVAPFFKLDLVHAARNHLAPQVIVRIQHLRQCAYATFAQIGPLLAQLAQEVAFPRTAFAPGEQRLESVEAGYVALHRLFDVRLDRFVFLEIDLFVLQHVVEFAFDAELADVHVDVGVGLAAWCCLWLNNRNGGNGARRFPIGVNFSVGVGLAIISRRCCRVDGRRLHGAWGCLVDVSEWIGHWVMIGRRGAICLAFSPQSASVGGWFTS</sequence>
<name>A0ABR1MW71_9PEZI</name>
<dbReference type="EMBL" id="JBBPBF010000057">
    <property type="protein sequence ID" value="KAK7606039.1"/>
    <property type="molecule type" value="Genomic_DNA"/>
</dbReference>
<dbReference type="Proteomes" id="UP001367316">
    <property type="component" value="Unassembled WGS sequence"/>
</dbReference>
<evidence type="ECO:0000313" key="2">
    <source>
        <dbReference type="Proteomes" id="UP001367316"/>
    </source>
</evidence>
<evidence type="ECO:0000313" key="1">
    <source>
        <dbReference type="EMBL" id="KAK7606039.1"/>
    </source>
</evidence>